<organism evidence="2 3">
    <name type="scientific">Salvia divinorum</name>
    <name type="common">Maria pastora</name>
    <name type="synonym">Diviner's sage</name>
    <dbReference type="NCBI Taxonomy" id="28513"/>
    <lineage>
        <taxon>Eukaryota</taxon>
        <taxon>Viridiplantae</taxon>
        <taxon>Streptophyta</taxon>
        <taxon>Embryophyta</taxon>
        <taxon>Tracheophyta</taxon>
        <taxon>Spermatophyta</taxon>
        <taxon>Magnoliopsida</taxon>
        <taxon>eudicotyledons</taxon>
        <taxon>Gunneridae</taxon>
        <taxon>Pentapetalae</taxon>
        <taxon>asterids</taxon>
        <taxon>lamiids</taxon>
        <taxon>Lamiales</taxon>
        <taxon>Lamiaceae</taxon>
        <taxon>Nepetoideae</taxon>
        <taxon>Mentheae</taxon>
        <taxon>Salviinae</taxon>
        <taxon>Salvia</taxon>
        <taxon>Salvia subgen. Calosphace</taxon>
    </lineage>
</organism>
<keyword evidence="3" id="KW-1185">Reference proteome</keyword>
<reference evidence="2 3" key="1">
    <citation type="submission" date="2024-06" db="EMBL/GenBank/DDBJ databases">
        <title>A chromosome level genome sequence of Diviner's sage (Salvia divinorum).</title>
        <authorList>
            <person name="Ford S.A."/>
            <person name="Ro D.-K."/>
            <person name="Ness R.W."/>
            <person name="Phillips M.A."/>
        </authorList>
    </citation>
    <scope>NUCLEOTIDE SEQUENCE [LARGE SCALE GENOMIC DNA]</scope>
    <source>
        <strain evidence="2">SAF-2024a</strain>
        <tissue evidence="2">Leaf</tissue>
    </source>
</reference>
<evidence type="ECO:0000313" key="3">
    <source>
        <dbReference type="Proteomes" id="UP001567538"/>
    </source>
</evidence>
<dbReference type="Proteomes" id="UP001567538">
    <property type="component" value="Unassembled WGS sequence"/>
</dbReference>
<name>A0ABD1HVC8_SALDI</name>
<evidence type="ECO:0000313" key="2">
    <source>
        <dbReference type="EMBL" id="KAL1559016.1"/>
    </source>
</evidence>
<sequence>MWLSGCSEMYLVTKSGWAEAGSGAPKRTKVFVSGNYSMSNGGPTIDLNLPDEEPDMPISQHSEGEGHYDHLRELLAEDKSAMSEIKLEMHNEVVDILRTNILKQKK</sequence>
<comment type="caution">
    <text evidence="2">The sequence shown here is derived from an EMBL/GenBank/DDBJ whole genome shotgun (WGS) entry which is preliminary data.</text>
</comment>
<gene>
    <name evidence="2" type="ORF">AAHA92_09408</name>
</gene>
<proteinExistence type="predicted"/>
<dbReference type="EMBL" id="JBEAFC010000004">
    <property type="protein sequence ID" value="KAL1559016.1"/>
    <property type="molecule type" value="Genomic_DNA"/>
</dbReference>
<dbReference type="AlphaFoldDB" id="A0ABD1HVC8"/>
<accession>A0ABD1HVC8</accession>
<feature type="region of interest" description="Disordered" evidence="1">
    <location>
        <begin position="42"/>
        <end position="66"/>
    </location>
</feature>
<evidence type="ECO:0000256" key="1">
    <source>
        <dbReference type="SAM" id="MobiDB-lite"/>
    </source>
</evidence>
<protein>
    <submittedName>
        <fullName evidence="2">Zinc finger CCCH domain-containing protein 20-like</fullName>
    </submittedName>
</protein>